<comment type="similarity">
    <text evidence="4">Belongs to the cytochrome b5 family.</text>
</comment>
<dbReference type="RefSeq" id="XP_028481912.1">
    <property type="nucleotide sequence ID" value="XM_028627645.1"/>
</dbReference>
<reference evidence="6 7" key="1">
    <citation type="journal article" date="2018" name="Front. Microbiol.">
        <title>Genomic and genetic insights into a cosmopolitan fungus, Paecilomyces variotii (Eurotiales).</title>
        <authorList>
            <person name="Urquhart A.S."/>
            <person name="Mondo S.J."/>
            <person name="Makela M.R."/>
            <person name="Hane J.K."/>
            <person name="Wiebenga A."/>
            <person name="He G."/>
            <person name="Mihaltcheva S."/>
            <person name="Pangilinan J."/>
            <person name="Lipzen A."/>
            <person name="Barry K."/>
            <person name="de Vries R.P."/>
            <person name="Grigoriev I.V."/>
            <person name="Idnurm A."/>
        </authorList>
    </citation>
    <scope>NUCLEOTIDE SEQUENCE [LARGE SCALE GENOMIC DNA]</scope>
    <source>
        <strain evidence="6 7">CBS 101075</strain>
    </source>
</reference>
<dbReference type="InterPro" id="IPR050668">
    <property type="entry name" value="Cytochrome_b5"/>
</dbReference>
<dbReference type="SUPFAM" id="SSF55856">
    <property type="entry name" value="Cytochrome b5-like heme/steroid binding domain"/>
    <property type="match status" value="1"/>
</dbReference>
<evidence type="ECO:0000313" key="6">
    <source>
        <dbReference type="EMBL" id="RWQ92267.1"/>
    </source>
</evidence>
<keyword evidence="1" id="KW-0349">Heme</keyword>
<feature type="non-terminal residue" evidence="6">
    <location>
        <position position="95"/>
    </location>
</feature>
<dbReference type="AlphaFoldDB" id="A0A443HKH2"/>
<dbReference type="PANTHER" id="PTHR19359">
    <property type="entry name" value="CYTOCHROME B5"/>
    <property type="match status" value="1"/>
</dbReference>
<dbReference type="SMART" id="SM01117">
    <property type="entry name" value="Cyt-b5"/>
    <property type="match status" value="1"/>
</dbReference>
<protein>
    <submittedName>
        <fullName evidence="6">Cytochrome b5-like heme/steroid binding domain-containing protein</fullName>
    </submittedName>
</protein>
<keyword evidence="2" id="KW-0479">Metal-binding</keyword>
<name>A0A443HKH2_BYSSP</name>
<evidence type="ECO:0000256" key="1">
    <source>
        <dbReference type="ARBA" id="ARBA00022617"/>
    </source>
</evidence>
<feature type="domain" description="Cytochrome b5 heme-binding" evidence="5">
    <location>
        <begin position="2"/>
        <end position="80"/>
    </location>
</feature>
<keyword evidence="3" id="KW-0408">Iron</keyword>
<dbReference type="PANTHER" id="PTHR19359:SF95">
    <property type="entry name" value="CYTOCHROME B5 TYPE B"/>
    <property type="match status" value="1"/>
</dbReference>
<dbReference type="EMBL" id="RCNU01000014">
    <property type="protein sequence ID" value="RWQ92267.1"/>
    <property type="molecule type" value="Genomic_DNA"/>
</dbReference>
<dbReference type="Proteomes" id="UP000283841">
    <property type="component" value="Unassembled WGS sequence"/>
</dbReference>
<dbReference type="GO" id="GO:0020037">
    <property type="term" value="F:heme binding"/>
    <property type="evidence" value="ECO:0007669"/>
    <property type="project" value="TreeGrafter"/>
</dbReference>
<feature type="non-terminal residue" evidence="6">
    <location>
        <position position="1"/>
    </location>
</feature>
<dbReference type="GeneID" id="39596922"/>
<dbReference type="GO" id="GO:0016020">
    <property type="term" value="C:membrane"/>
    <property type="evidence" value="ECO:0007669"/>
    <property type="project" value="TreeGrafter"/>
</dbReference>
<evidence type="ECO:0000256" key="3">
    <source>
        <dbReference type="ARBA" id="ARBA00023004"/>
    </source>
</evidence>
<dbReference type="GO" id="GO:0046872">
    <property type="term" value="F:metal ion binding"/>
    <property type="evidence" value="ECO:0007669"/>
    <property type="project" value="UniProtKB-KW"/>
</dbReference>
<evidence type="ECO:0000256" key="2">
    <source>
        <dbReference type="ARBA" id="ARBA00022723"/>
    </source>
</evidence>
<dbReference type="PROSITE" id="PS50255">
    <property type="entry name" value="CYTOCHROME_B5_2"/>
    <property type="match status" value="1"/>
</dbReference>
<gene>
    <name evidence="6" type="ORF">C8Q69DRAFT_393763</name>
</gene>
<organism evidence="6 7">
    <name type="scientific">Byssochlamys spectabilis</name>
    <name type="common">Paecilomyces variotii</name>
    <dbReference type="NCBI Taxonomy" id="264951"/>
    <lineage>
        <taxon>Eukaryota</taxon>
        <taxon>Fungi</taxon>
        <taxon>Dikarya</taxon>
        <taxon>Ascomycota</taxon>
        <taxon>Pezizomycotina</taxon>
        <taxon>Eurotiomycetes</taxon>
        <taxon>Eurotiomycetidae</taxon>
        <taxon>Eurotiales</taxon>
        <taxon>Thermoascaceae</taxon>
        <taxon>Paecilomyces</taxon>
    </lineage>
</organism>
<keyword evidence="7" id="KW-1185">Reference proteome</keyword>
<sequence>ELPFIAPEKVASANGANGSPIWIVIDNIVYDVTKFSNVHPGGEMPLKNFAGQSCSWQFHKIHSRKTLETYGEKLKIGRTGDVPNPYKEERPGISR</sequence>
<comment type="caution">
    <text evidence="6">The sequence shown here is derived from an EMBL/GenBank/DDBJ whole genome shotgun (WGS) entry which is preliminary data.</text>
</comment>
<dbReference type="InterPro" id="IPR001199">
    <property type="entry name" value="Cyt_B5-like_heme/steroid-bd"/>
</dbReference>
<evidence type="ECO:0000313" key="7">
    <source>
        <dbReference type="Proteomes" id="UP000283841"/>
    </source>
</evidence>
<dbReference type="Gene3D" id="3.10.120.10">
    <property type="entry name" value="Cytochrome b5-like heme/steroid binding domain"/>
    <property type="match status" value="1"/>
</dbReference>
<proteinExistence type="inferred from homology"/>
<evidence type="ECO:0000259" key="5">
    <source>
        <dbReference type="PROSITE" id="PS50255"/>
    </source>
</evidence>
<dbReference type="Pfam" id="PF00173">
    <property type="entry name" value="Cyt-b5"/>
    <property type="match status" value="1"/>
</dbReference>
<evidence type="ECO:0000256" key="4">
    <source>
        <dbReference type="ARBA" id="ARBA00038168"/>
    </source>
</evidence>
<dbReference type="InterPro" id="IPR036400">
    <property type="entry name" value="Cyt_B5-like_heme/steroid_sf"/>
</dbReference>
<dbReference type="STRING" id="264951.A0A443HKH2"/>
<dbReference type="VEuPathDB" id="FungiDB:C8Q69DRAFT_393763"/>
<accession>A0A443HKH2</accession>